<evidence type="ECO:0000256" key="4">
    <source>
        <dbReference type="ARBA" id="ARBA00023136"/>
    </source>
</evidence>
<name>A0A9K3D1P8_9EUKA</name>
<evidence type="ECO:0000256" key="6">
    <source>
        <dbReference type="SAM" id="Phobius"/>
    </source>
</evidence>
<dbReference type="PANTHER" id="PTHR23112:SF0">
    <property type="entry name" value="TRANSMEMBRANE PROTEIN 116"/>
    <property type="match status" value="1"/>
</dbReference>
<dbReference type="Pfam" id="PF05462">
    <property type="entry name" value="Dicty_CAR"/>
    <property type="match status" value="1"/>
</dbReference>
<keyword evidence="3 6" id="KW-1133">Transmembrane helix</keyword>
<organism evidence="7 8">
    <name type="scientific">Kipferlia bialata</name>
    <dbReference type="NCBI Taxonomy" id="797122"/>
    <lineage>
        <taxon>Eukaryota</taxon>
        <taxon>Metamonada</taxon>
        <taxon>Carpediemonas-like organisms</taxon>
        <taxon>Kipferlia</taxon>
    </lineage>
</organism>
<evidence type="ECO:0000313" key="7">
    <source>
        <dbReference type="EMBL" id="GIQ86466.1"/>
    </source>
</evidence>
<feature type="transmembrane region" description="Helical" evidence="6">
    <location>
        <begin position="121"/>
        <end position="141"/>
    </location>
</feature>
<proteinExistence type="predicted"/>
<evidence type="ECO:0000256" key="5">
    <source>
        <dbReference type="SAM" id="MobiDB-lite"/>
    </source>
</evidence>
<dbReference type="GO" id="GO:0007189">
    <property type="term" value="P:adenylate cyclase-activating G protein-coupled receptor signaling pathway"/>
    <property type="evidence" value="ECO:0007669"/>
    <property type="project" value="TreeGrafter"/>
</dbReference>
<evidence type="ECO:0000313" key="8">
    <source>
        <dbReference type="Proteomes" id="UP000265618"/>
    </source>
</evidence>
<gene>
    <name evidence="7" type="ORF">KIPB_008328</name>
</gene>
<dbReference type="GO" id="GO:0004930">
    <property type="term" value="F:G protein-coupled receptor activity"/>
    <property type="evidence" value="ECO:0007669"/>
    <property type="project" value="TreeGrafter"/>
</dbReference>
<comment type="caution">
    <text evidence="7">The sequence shown here is derived from an EMBL/GenBank/DDBJ whole genome shotgun (WGS) entry which is preliminary data.</text>
</comment>
<dbReference type="AlphaFoldDB" id="A0A9K3D1P8"/>
<evidence type="ECO:0000256" key="2">
    <source>
        <dbReference type="ARBA" id="ARBA00022692"/>
    </source>
</evidence>
<dbReference type="EMBL" id="BDIP01002549">
    <property type="protein sequence ID" value="GIQ86466.1"/>
    <property type="molecule type" value="Genomic_DNA"/>
</dbReference>
<feature type="transmembrane region" description="Helical" evidence="6">
    <location>
        <begin position="39"/>
        <end position="60"/>
    </location>
</feature>
<dbReference type="GO" id="GO:0005886">
    <property type="term" value="C:plasma membrane"/>
    <property type="evidence" value="ECO:0007669"/>
    <property type="project" value="TreeGrafter"/>
</dbReference>
<feature type="region of interest" description="Disordered" evidence="5">
    <location>
        <begin position="197"/>
        <end position="216"/>
    </location>
</feature>
<protein>
    <recommendedName>
        <fullName evidence="9">G-protein coupled receptors family 2 profile 2 domain-containing protein</fullName>
    </recommendedName>
</protein>
<evidence type="ECO:0000256" key="1">
    <source>
        <dbReference type="ARBA" id="ARBA00004141"/>
    </source>
</evidence>
<feature type="transmembrane region" description="Helical" evidence="6">
    <location>
        <begin position="80"/>
        <end position="100"/>
    </location>
</feature>
<keyword evidence="8" id="KW-1185">Reference proteome</keyword>
<dbReference type="PANTHER" id="PTHR23112">
    <property type="entry name" value="G PROTEIN-COUPLED RECEPTOR 157-RELATED"/>
    <property type="match status" value="1"/>
</dbReference>
<dbReference type="Proteomes" id="UP000265618">
    <property type="component" value="Unassembled WGS sequence"/>
</dbReference>
<sequence length="216" mass="24313">LFAICASVYWVGFINVFSAMVVLGRKAFTQLNKMTVRRVQLCVWTPALLIAILCLVFDVIRPSGAWCFIGSDYGVLRLLVLYVSVLLVFFMSVGLGTLSLKHIRGLSTSGVFTRMPVPMLTQAHMLLCSVAYVIVWLPVALQRVLEFSEKMRYGSDYEYSNATLSALSRITCNSRGILDYLAYVGLRWLGRQRGKRANRNRVKTQSSLESRPKTLV</sequence>
<feature type="transmembrane region" description="Helical" evidence="6">
    <location>
        <begin position="6"/>
        <end position="27"/>
    </location>
</feature>
<feature type="non-terminal residue" evidence="7">
    <location>
        <position position="216"/>
    </location>
</feature>
<comment type="subcellular location">
    <subcellularLocation>
        <location evidence="1">Membrane</location>
        <topology evidence="1">Multi-pass membrane protein</topology>
    </subcellularLocation>
</comment>
<evidence type="ECO:0000256" key="3">
    <source>
        <dbReference type="ARBA" id="ARBA00022989"/>
    </source>
</evidence>
<reference evidence="7 8" key="1">
    <citation type="journal article" date="2018" name="PLoS ONE">
        <title>The draft genome of Kipferlia bialata reveals reductive genome evolution in fornicate parasites.</title>
        <authorList>
            <person name="Tanifuji G."/>
            <person name="Takabayashi S."/>
            <person name="Kume K."/>
            <person name="Takagi M."/>
            <person name="Nakayama T."/>
            <person name="Kamikawa R."/>
            <person name="Inagaki Y."/>
            <person name="Hashimoto T."/>
        </authorList>
    </citation>
    <scope>NUCLEOTIDE SEQUENCE [LARGE SCALE GENOMIC DNA]</scope>
    <source>
        <strain evidence="7">NY0173</strain>
    </source>
</reference>
<keyword evidence="4 6" id="KW-0472">Membrane</keyword>
<keyword evidence="2 6" id="KW-0812">Transmembrane</keyword>
<accession>A0A9K3D1P8</accession>
<evidence type="ECO:0008006" key="9">
    <source>
        <dbReference type="Google" id="ProtNLM"/>
    </source>
</evidence>